<evidence type="ECO:0008006" key="4">
    <source>
        <dbReference type="Google" id="ProtNLM"/>
    </source>
</evidence>
<name>A0A1H6R673_9FLAO</name>
<feature type="transmembrane region" description="Helical" evidence="1">
    <location>
        <begin position="34"/>
        <end position="56"/>
    </location>
</feature>
<feature type="transmembrane region" description="Helical" evidence="1">
    <location>
        <begin position="7"/>
        <end position="28"/>
    </location>
</feature>
<evidence type="ECO:0000313" key="2">
    <source>
        <dbReference type="EMBL" id="SEI47290.1"/>
    </source>
</evidence>
<dbReference type="Proteomes" id="UP000199702">
    <property type="component" value="Unassembled WGS sequence"/>
</dbReference>
<keyword evidence="1" id="KW-0472">Membrane</keyword>
<dbReference type="AlphaFoldDB" id="A0A1H6R673"/>
<reference evidence="3" key="1">
    <citation type="submission" date="2016-10" db="EMBL/GenBank/DDBJ databases">
        <authorList>
            <person name="Varghese N."/>
            <person name="Submissions S."/>
        </authorList>
    </citation>
    <scope>NUCLEOTIDE SEQUENCE [LARGE SCALE GENOMIC DNA]</scope>
    <source>
        <strain evidence="3">DSM 17934</strain>
    </source>
</reference>
<evidence type="ECO:0000313" key="3">
    <source>
        <dbReference type="Proteomes" id="UP000199702"/>
    </source>
</evidence>
<dbReference type="RefSeq" id="WP_091308197.1">
    <property type="nucleotide sequence ID" value="NZ_CBCSJU010000001.1"/>
</dbReference>
<dbReference type="OrthoDB" id="799967at2"/>
<sequence>MDDKFRKLLLIIIGCSFIVGFGILFKIMEWPGATLIFNIGVVLEVIFGATIMVYLLKNKNK</sequence>
<dbReference type="EMBL" id="FNYA01000001">
    <property type="protein sequence ID" value="SEI47290.1"/>
    <property type="molecule type" value="Genomic_DNA"/>
</dbReference>
<evidence type="ECO:0000256" key="1">
    <source>
        <dbReference type="SAM" id="Phobius"/>
    </source>
</evidence>
<accession>A0A1H6R673</accession>
<keyword evidence="1" id="KW-0812">Transmembrane</keyword>
<proteinExistence type="predicted"/>
<organism evidence="2 3">
    <name type="scientific">Flavobacterium terrigena</name>
    <dbReference type="NCBI Taxonomy" id="402734"/>
    <lineage>
        <taxon>Bacteria</taxon>
        <taxon>Pseudomonadati</taxon>
        <taxon>Bacteroidota</taxon>
        <taxon>Flavobacteriia</taxon>
        <taxon>Flavobacteriales</taxon>
        <taxon>Flavobacteriaceae</taxon>
        <taxon>Flavobacterium</taxon>
    </lineage>
</organism>
<keyword evidence="1" id="KW-1133">Transmembrane helix</keyword>
<keyword evidence="3" id="KW-1185">Reference proteome</keyword>
<protein>
    <recommendedName>
        <fullName evidence="4">Gliding motility protein GldL</fullName>
    </recommendedName>
</protein>
<dbReference type="STRING" id="402734.SAMN05660918_0767"/>
<gene>
    <name evidence="2" type="ORF">SAMN05660918_0767</name>
</gene>